<keyword evidence="3" id="KW-1015">Disulfide bond</keyword>
<accession>A0ABM1TRD4</accession>
<feature type="domain" description="Ig-like" evidence="8">
    <location>
        <begin position="212"/>
        <end position="306"/>
    </location>
</feature>
<evidence type="ECO:0000256" key="1">
    <source>
        <dbReference type="ARBA" id="ARBA00004479"/>
    </source>
</evidence>
<evidence type="ECO:0000256" key="7">
    <source>
        <dbReference type="SAM" id="Phobius"/>
    </source>
</evidence>
<dbReference type="CDD" id="cd00096">
    <property type="entry name" value="Ig"/>
    <property type="match status" value="1"/>
</dbReference>
<feature type="transmembrane region" description="Helical" evidence="7">
    <location>
        <begin position="788"/>
        <end position="813"/>
    </location>
</feature>
<proteinExistence type="predicted"/>
<dbReference type="InterPro" id="IPR051275">
    <property type="entry name" value="Cell_adhesion_signaling"/>
</dbReference>
<gene>
    <name evidence="10" type="primary">LOC106473298</name>
</gene>
<sequence length="919" mass="100668">MIMKDGNVLQSSTTVGPFIEGTTLSLECRSTGGKPAPEVTWWNGSESLPSRLSTTEDDLGISNVTSSTRFVLSRGDLGAKLRCKVKNNAITKELVAWVEVDIHVKPSSLEIEGPPGPVVAGDTVLLTCTIEGAKPSGKATWYNQSKIVEPQPHSSSELMSDGTFKTVSQLEISVSRFDHQGTFYCKGTNPVVQQKGDVPLLKSTDLEILYLPVVVAQPVGGLIVKETKEAKFFCSFDANPSNITGVTWYKDGVELVNGEDQRLEVSGSEVPTLTIRNVSRTNRGLYHCSLRNTIGIGNATNAVDVNVLYPPVVQVILLPTSVNEGDNKSVTLVCDIVDGNPQNLIRARWYKNQERLDELTEKEIIWQNLKRNFTANYSCEGENSAGWGDRSEPKELIVNYLPGPTTVIEQSPPAVKGNPASLECIVEDLGRPPATAFRWEHSSKVLPVTIQKLTIASMDINTIGDYTCSAVNAVGAGPAGKFYLSVEAPPAIIDYLPKMNGVPYDAKTISMFCRIECDPLCEVEWFKNEESIKDSYLYSIQKSILPADESKGYFTSVVSTLKWNMTAWPGGSLDRELDNANYTCVSSGNNAGPGVSTSSEFRVEFPPENVTVSVEHIDILEGDVPGNINCSAISWPPSEYKWKFSSIIIGHSSQLSLNYSISRERAGTYECVASNRHGKAVANTVINVMYNPKCTIYQDGETVIVCQAEANPDIVDFTWMKNNETLGDHSVEETTRSILDLGDSRLEHFGKYYCIVNNSIGESVPCMLELTGVVGTAGWGPGFGDESLIIIVAVVAAIIVVFIIVVTIILMIVRRRTHGSGSPKKNTYDGDPVYQNADRKENGSPVAEPENKPMYENMTFHQKRPKGNPSFLTNNESMACDDLSLPNSGAKPVFRKHTPTLTFAKEGNYINETFQTRHK</sequence>
<dbReference type="InterPro" id="IPR003599">
    <property type="entry name" value="Ig_sub"/>
</dbReference>
<dbReference type="Proteomes" id="UP000694941">
    <property type="component" value="Unplaced"/>
</dbReference>
<dbReference type="InterPro" id="IPR003598">
    <property type="entry name" value="Ig_sub2"/>
</dbReference>
<evidence type="ECO:0000313" key="10">
    <source>
        <dbReference type="RefSeq" id="XP_022258440.1"/>
    </source>
</evidence>
<keyword evidence="7" id="KW-1133">Transmembrane helix</keyword>
<dbReference type="InterPro" id="IPR013783">
    <property type="entry name" value="Ig-like_fold"/>
</dbReference>
<dbReference type="Gene3D" id="2.60.40.10">
    <property type="entry name" value="Immunoglobulins"/>
    <property type="match status" value="8"/>
</dbReference>
<dbReference type="Pfam" id="PF13927">
    <property type="entry name" value="Ig_3"/>
    <property type="match status" value="3"/>
</dbReference>
<dbReference type="InterPro" id="IPR036179">
    <property type="entry name" value="Ig-like_dom_sf"/>
</dbReference>
<dbReference type="SMART" id="SM00409">
    <property type="entry name" value="IG"/>
    <property type="match status" value="7"/>
</dbReference>
<dbReference type="SUPFAM" id="SSF48726">
    <property type="entry name" value="Immunoglobulin"/>
    <property type="match status" value="7"/>
</dbReference>
<evidence type="ECO:0000256" key="5">
    <source>
        <dbReference type="ARBA" id="ARBA00023319"/>
    </source>
</evidence>
<comment type="subcellular location">
    <subcellularLocation>
        <location evidence="1">Membrane</location>
        <topology evidence="1">Single-pass type I membrane protein</topology>
    </subcellularLocation>
</comment>
<feature type="region of interest" description="Disordered" evidence="6">
    <location>
        <begin position="818"/>
        <end position="852"/>
    </location>
</feature>
<feature type="domain" description="Ig-like" evidence="8">
    <location>
        <begin position="490"/>
        <end position="602"/>
    </location>
</feature>
<dbReference type="GeneID" id="106473298"/>
<dbReference type="RefSeq" id="XP_022258440.1">
    <property type="nucleotide sequence ID" value="XM_022402732.1"/>
</dbReference>
<evidence type="ECO:0000256" key="2">
    <source>
        <dbReference type="ARBA" id="ARBA00023136"/>
    </source>
</evidence>
<keyword evidence="7" id="KW-0812">Transmembrane</keyword>
<evidence type="ECO:0000256" key="4">
    <source>
        <dbReference type="ARBA" id="ARBA00023180"/>
    </source>
</evidence>
<feature type="domain" description="Ig-like" evidence="8">
    <location>
        <begin position="402"/>
        <end position="485"/>
    </location>
</feature>
<dbReference type="InterPro" id="IPR013162">
    <property type="entry name" value="CD80_C2-set"/>
</dbReference>
<dbReference type="SMART" id="SM00408">
    <property type="entry name" value="IGc2"/>
    <property type="match status" value="7"/>
</dbReference>
<keyword evidence="4" id="KW-0325">Glycoprotein</keyword>
<organism evidence="9 10">
    <name type="scientific">Limulus polyphemus</name>
    <name type="common">Atlantic horseshoe crab</name>
    <dbReference type="NCBI Taxonomy" id="6850"/>
    <lineage>
        <taxon>Eukaryota</taxon>
        <taxon>Metazoa</taxon>
        <taxon>Ecdysozoa</taxon>
        <taxon>Arthropoda</taxon>
        <taxon>Chelicerata</taxon>
        <taxon>Merostomata</taxon>
        <taxon>Xiphosura</taxon>
        <taxon>Limulidae</taxon>
        <taxon>Limulus</taxon>
    </lineage>
</organism>
<dbReference type="InterPro" id="IPR007110">
    <property type="entry name" value="Ig-like_dom"/>
</dbReference>
<feature type="domain" description="Ig-like" evidence="8">
    <location>
        <begin position="106"/>
        <end position="189"/>
    </location>
</feature>
<keyword evidence="5" id="KW-0393">Immunoglobulin domain</keyword>
<dbReference type="Pfam" id="PF08205">
    <property type="entry name" value="C2-set_2"/>
    <property type="match status" value="1"/>
</dbReference>
<feature type="domain" description="Ig-like" evidence="8">
    <location>
        <begin position="310"/>
        <end position="399"/>
    </location>
</feature>
<name>A0ABM1TRD4_LIMPO</name>
<feature type="domain" description="Ig-like" evidence="8">
    <location>
        <begin position="20"/>
        <end position="95"/>
    </location>
</feature>
<protein>
    <submittedName>
        <fullName evidence="10">B-cell receptor CD22-like</fullName>
    </submittedName>
</protein>
<dbReference type="PROSITE" id="PS50835">
    <property type="entry name" value="IG_LIKE"/>
    <property type="match status" value="8"/>
</dbReference>
<evidence type="ECO:0000256" key="6">
    <source>
        <dbReference type="SAM" id="MobiDB-lite"/>
    </source>
</evidence>
<keyword evidence="9" id="KW-1185">Reference proteome</keyword>
<dbReference type="PANTHER" id="PTHR11640">
    <property type="entry name" value="NEPHRIN"/>
    <property type="match status" value="1"/>
</dbReference>
<evidence type="ECO:0000256" key="3">
    <source>
        <dbReference type="ARBA" id="ARBA00023157"/>
    </source>
</evidence>
<reference evidence="10" key="1">
    <citation type="submission" date="2025-08" db="UniProtKB">
        <authorList>
            <consortium name="RefSeq"/>
        </authorList>
    </citation>
    <scope>IDENTIFICATION</scope>
    <source>
        <tissue evidence="10">Muscle</tissue>
    </source>
</reference>
<dbReference type="PANTHER" id="PTHR11640:SF31">
    <property type="entry name" value="IRREGULAR CHIASM C-ROUGHEST PROTEIN-RELATED"/>
    <property type="match status" value="1"/>
</dbReference>
<keyword evidence="2 7" id="KW-0472">Membrane</keyword>
<evidence type="ECO:0000259" key="8">
    <source>
        <dbReference type="PROSITE" id="PS50835"/>
    </source>
</evidence>
<evidence type="ECO:0000313" key="9">
    <source>
        <dbReference type="Proteomes" id="UP000694941"/>
    </source>
</evidence>
<feature type="domain" description="Ig-like" evidence="8">
    <location>
        <begin position="607"/>
        <end position="687"/>
    </location>
</feature>
<feature type="domain" description="Ig-like" evidence="8">
    <location>
        <begin position="699"/>
        <end position="765"/>
    </location>
</feature>